<dbReference type="Proteomes" id="UP000317316">
    <property type="component" value="Unassembled WGS sequence"/>
</dbReference>
<accession>A0A544TAL6</accession>
<evidence type="ECO:0000313" key="1">
    <source>
        <dbReference type="EMBL" id="TQR14479.1"/>
    </source>
</evidence>
<name>A0A544TAL6_9BACI</name>
<evidence type="ECO:0000313" key="2">
    <source>
        <dbReference type="Proteomes" id="UP000317316"/>
    </source>
</evidence>
<dbReference type="AlphaFoldDB" id="A0A544TAL6"/>
<keyword evidence="2" id="KW-1185">Reference proteome</keyword>
<proteinExistence type="predicted"/>
<reference evidence="1 2" key="1">
    <citation type="submission" date="2019-05" db="EMBL/GenBank/DDBJ databases">
        <title>Psychrobacillus vulpis sp. nov., a new species isolated from feces of a red fox that inhabits in The Tablas de Daimiel Natural Park, Albacete, Spain.</title>
        <authorList>
            <person name="Rodriguez M."/>
            <person name="Reina J.C."/>
            <person name="Bejar V."/>
            <person name="Llamas I."/>
        </authorList>
    </citation>
    <scope>NUCLEOTIDE SEQUENCE [LARGE SCALE GENOMIC DNA]</scope>
    <source>
        <strain evidence="1 2">NEAU-3TGS17</strain>
    </source>
</reference>
<protein>
    <submittedName>
        <fullName evidence="1">Uncharacterized protein</fullName>
    </submittedName>
</protein>
<dbReference type="RefSeq" id="WP_142538462.1">
    <property type="nucleotide sequence ID" value="NZ_BMIE01000003.1"/>
</dbReference>
<organism evidence="1 2">
    <name type="scientific">Psychrobacillus lasiicapitis</name>
    <dbReference type="NCBI Taxonomy" id="1636719"/>
    <lineage>
        <taxon>Bacteria</taxon>
        <taxon>Bacillati</taxon>
        <taxon>Bacillota</taxon>
        <taxon>Bacilli</taxon>
        <taxon>Bacillales</taxon>
        <taxon>Bacillaceae</taxon>
        <taxon>Psychrobacillus</taxon>
    </lineage>
</organism>
<dbReference type="EMBL" id="VDGH01000004">
    <property type="protein sequence ID" value="TQR14479.1"/>
    <property type="molecule type" value="Genomic_DNA"/>
</dbReference>
<sequence>MAMTTKGYYNEVSALSADVPLTTVLDFVGTGMLKTAFVTSQNSTNLNLRLTIDGNIIYDRNIANFVGFIGLYTSEFSNSNRSFNLPFKESIKLEYYSTQKTSGLYHSIQAVIVHE</sequence>
<gene>
    <name evidence="1" type="ORF">FG382_08465</name>
</gene>
<comment type="caution">
    <text evidence="1">The sequence shown here is derived from an EMBL/GenBank/DDBJ whole genome shotgun (WGS) entry which is preliminary data.</text>
</comment>